<proteinExistence type="predicted"/>
<keyword evidence="1" id="KW-0732">Signal</keyword>
<dbReference type="AlphaFoldDB" id="A0A841BTY6"/>
<feature type="chain" id="PRO_5032799666" description="Choice-of-anchor D domain-containing protein" evidence="1">
    <location>
        <begin position="28"/>
        <end position="805"/>
    </location>
</feature>
<protein>
    <recommendedName>
        <fullName evidence="4">Choice-of-anchor D domain-containing protein</fullName>
    </recommendedName>
</protein>
<name>A0A841BTY6_9ACTN</name>
<evidence type="ECO:0000313" key="2">
    <source>
        <dbReference type="EMBL" id="MBB5870908.1"/>
    </source>
</evidence>
<dbReference type="Proteomes" id="UP000587527">
    <property type="component" value="Unassembled WGS sequence"/>
</dbReference>
<dbReference type="EMBL" id="JACHMN010000002">
    <property type="protein sequence ID" value="MBB5870908.1"/>
    <property type="molecule type" value="Genomic_DNA"/>
</dbReference>
<reference evidence="2 3" key="1">
    <citation type="submission" date="2020-08" db="EMBL/GenBank/DDBJ databases">
        <title>Sequencing the genomes of 1000 actinobacteria strains.</title>
        <authorList>
            <person name="Klenk H.-P."/>
        </authorList>
    </citation>
    <scope>NUCLEOTIDE SEQUENCE [LARGE SCALE GENOMIC DNA]</scope>
    <source>
        <strain evidence="2 3">DSM 45362</strain>
    </source>
</reference>
<gene>
    <name evidence="2" type="ORF">F4553_004287</name>
</gene>
<dbReference type="InterPro" id="IPR013783">
    <property type="entry name" value="Ig-like_fold"/>
</dbReference>
<evidence type="ECO:0000313" key="3">
    <source>
        <dbReference type="Proteomes" id="UP000587527"/>
    </source>
</evidence>
<dbReference type="GO" id="GO:0005975">
    <property type="term" value="P:carbohydrate metabolic process"/>
    <property type="evidence" value="ECO:0007669"/>
    <property type="project" value="UniProtKB-ARBA"/>
</dbReference>
<comment type="caution">
    <text evidence="2">The sequence shown here is derived from an EMBL/GenBank/DDBJ whole genome shotgun (WGS) entry which is preliminary data.</text>
</comment>
<evidence type="ECO:0000256" key="1">
    <source>
        <dbReference type="SAM" id="SignalP"/>
    </source>
</evidence>
<dbReference type="Gene3D" id="2.60.40.10">
    <property type="entry name" value="Immunoglobulins"/>
    <property type="match status" value="2"/>
</dbReference>
<sequence>MRTPLRALLGVLTLITAAIVVPQPAHAAATYTAFTASGYYRNVEAVQAPNMYLGVSTYQGNVMLDLMGLGDDRFNIRFYVVPPTGSTLGVGTFTTQPNADPSSHGMRLTHANGQWCDDSGTITIHELTWSSPTEIAGFAATYSLTDTLCPGGVTGEIRWHSALGYRSISTDTSVLTWNNAWAGQQAPPQSVTFAPAGGAPVTLGAATVSGTSAGIYPITGNTCTDVTLNVGETCTITITPFPTGTYNTPAKLTLAANVALGGISVDLNIGALDPRHVYATPGNVHFGNRLVGVTSAPETVTFTAYGPLGVTFGAGTFIGGKGPFAVVTDGCSGKTLAQDETCSVSFTVKPTAIGPEGVSYRFPVNNLSQVVDARLEVYGISGEISTYHQLPPQRILDTRSGLGTPKAPIGPGGQVQLSVLGVGGVPASGVTAVVLNVTVTAPTTDGYLTVYPTGSTRPTVSSLNFAKGWTGANSVTAAVGATGKVSFFNASGNTHVIADVVGYYQADSGAADGGQYHPLNAQRVFDSREDWGVQLGGLEDFHLILDFESSANPHITAWAVNITAASPKGGGFLTAWDGKEGQRPGTSTLNFATGKTVPNMAIVPVSECDIDPECTGMPMIGIYNGALAGVDVIVDIVGYFDDGILDGGLRFQPAPPTRIADTRSGFGGAGTLGGNTIKKITPAMTVAWADTRALVMNVTAVAPSKSTYLTLWPAEVAGLPKPTVSNLNPVAGQTVANASITVIGPNRGINIYNYNGSTNVIVDVVGSFVIWPLTGGDPNALRPSAATITARSAGTAGISGVSTRR</sequence>
<accession>A0A841BTY6</accession>
<feature type="signal peptide" evidence="1">
    <location>
        <begin position="1"/>
        <end position="27"/>
    </location>
</feature>
<organism evidence="2 3">
    <name type="scientific">Allocatelliglobosispora scoriae</name>
    <dbReference type="NCBI Taxonomy" id="643052"/>
    <lineage>
        <taxon>Bacteria</taxon>
        <taxon>Bacillati</taxon>
        <taxon>Actinomycetota</taxon>
        <taxon>Actinomycetes</taxon>
        <taxon>Micromonosporales</taxon>
        <taxon>Micromonosporaceae</taxon>
        <taxon>Allocatelliglobosispora</taxon>
    </lineage>
</organism>
<dbReference type="RefSeq" id="WP_184838612.1">
    <property type="nucleotide sequence ID" value="NZ_JACHMN010000002.1"/>
</dbReference>
<keyword evidence="3" id="KW-1185">Reference proteome</keyword>
<evidence type="ECO:0008006" key="4">
    <source>
        <dbReference type="Google" id="ProtNLM"/>
    </source>
</evidence>